<feature type="domain" description="C2 DOCK-type" evidence="2">
    <location>
        <begin position="168"/>
        <end position="244"/>
    </location>
</feature>
<accession>A0AAV5MDA8</accession>
<evidence type="ECO:0000256" key="1">
    <source>
        <dbReference type="SAM" id="Phobius"/>
    </source>
</evidence>
<dbReference type="AlphaFoldDB" id="A0AAV5MDA8"/>
<dbReference type="PANTHER" id="PTHR23317">
    <property type="entry name" value="DEDICATOR OF CYTOKINESIS DOCK"/>
    <property type="match status" value="1"/>
</dbReference>
<protein>
    <recommendedName>
        <fullName evidence="2">C2 DOCK-type domain-containing protein</fullName>
    </recommendedName>
</protein>
<feature type="transmembrane region" description="Helical" evidence="1">
    <location>
        <begin position="265"/>
        <end position="285"/>
    </location>
</feature>
<dbReference type="EMBL" id="BPVZ01000238">
    <property type="protein sequence ID" value="GKV47858.1"/>
    <property type="molecule type" value="Genomic_DNA"/>
</dbReference>
<dbReference type="Gene3D" id="2.60.40.150">
    <property type="entry name" value="C2 domain"/>
    <property type="match status" value="1"/>
</dbReference>
<keyword evidence="4" id="KW-1185">Reference proteome</keyword>
<dbReference type="InterPro" id="IPR027007">
    <property type="entry name" value="C2_DOCK-type_domain"/>
</dbReference>
<evidence type="ECO:0000313" key="4">
    <source>
        <dbReference type="Proteomes" id="UP001054252"/>
    </source>
</evidence>
<reference evidence="3 4" key="1">
    <citation type="journal article" date="2021" name="Commun. Biol.">
        <title>The genome of Shorea leprosula (Dipterocarpaceae) highlights the ecological relevance of drought in aseasonal tropical rainforests.</title>
        <authorList>
            <person name="Ng K.K.S."/>
            <person name="Kobayashi M.J."/>
            <person name="Fawcett J.A."/>
            <person name="Hatakeyama M."/>
            <person name="Paape T."/>
            <person name="Ng C.H."/>
            <person name="Ang C.C."/>
            <person name="Tnah L.H."/>
            <person name="Lee C.T."/>
            <person name="Nishiyama T."/>
            <person name="Sese J."/>
            <person name="O'Brien M.J."/>
            <person name="Copetti D."/>
            <person name="Mohd Noor M.I."/>
            <person name="Ong R.C."/>
            <person name="Putra M."/>
            <person name="Sireger I.Z."/>
            <person name="Indrioko S."/>
            <person name="Kosugi Y."/>
            <person name="Izuno A."/>
            <person name="Isagi Y."/>
            <person name="Lee S.L."/>
            <person name="Shimizu K.K."/>
        </authorList>
    </citation>
    <scope>NUCLEOTIDE SEQUENCE [LARGE SCALE GENOMIC DNA]</scope>
    <source>
        <strain evidence="3">214</strain>
    </source>
</reference>
<dbReference type="InterPro" id="IPR035892">
    <property type="entry name" value="C2_domain_sf"/>
</dbReference>
<comment type="caution">
    <text evidence="3">The sequence shown here is derived from an EMBL/GenBank/DDBJ whole genome shotgun (WGS) entry which is preliminary data.</text>
</comment>
<dbReference type="Pfam" id="PF14429">
    <property type="entry name" value="DOCK-C2"/>
    <property type="match status" value="1"/>
</dbReference>
<keyword evidence="1" id="KW-0812">Transmembrane</keyword>
<evidence type="ECO:0000313" key="3">
    <source>
        <dbReference type="EMBL" id="GKV47858.1"/>
    </source>
</evidence>
<dbReference type="GO" id="GO:0007264">
    <property type="term" value="P:small GTPase-mediated signal transduction"/>
    <property type="evidence" value="ECO:0007669"/>
    <property type="project" value="InterPro"/>
</dbReference>
<proteinExistence type="predicted"/>
<gene>
    <name evidence="3" type="ORF">SLEP1_g54716</name>
</gene>
<dbReference type="GO" id="GO:0005085">
    <property type="term" value="F:guanyl-nucleotide exchange factor activity"/>
    <property type="evidence" value="ECO:0007669"/>
    <property type="project" value="InterPro"/>
</dbReference>
<feature type="transmembrane region" description="Helical" evidence="1">
    <location>
        <begin position="233"/>
        <end position="259"/>
    </location>
</feature>
<keyword evidence="1" id="KW-1133">Transmembrane helix</keyword>
<name>A0AAV5MDA8_9ROSI</name>
<evidence type="ECO:0000259" key="2">
    <source>
        <dbReference type="Pfam" id="PF14429"/>
    </source>
</evidence>
<dbReference type="InterPro" id="IPR026791">
    <property type="entry name" value="DOCK"/>
</dbReference>
<dbReference type="PANTHER" id="PTHR23317:SF76">
    <property type="entry name" value="LD20667P"/>
    <property type="match status" value="1"/>
</dbReference>
<sequence length="330" mass="37461">MSCSLQLFQSVHFGGIYSSFEIVKRRKHGESILGQCFIVFWFSRAIVLAVEGVVNAGYRAIEQWALLLRNAWPKVSTICKIFKEQGVILTALLGLSAFFSMAETSITTLWPWKVAILLLTEITPKSIAVHNPTEVARFVVHLTERERQKLQVWSRIMPYRESFTWAIAMYPREPGLSLQKWAHTQVAVGAWVACYHDEIKVSLPAVWTPLHHLIFTFFHVDLQMKLEAPKPVVIGYAALPLSTHAQYATALMFVIFFFVSFLDDLLTYIICSATGVIGMVVHGYFPGLCCGYLDDISVAIRNFSTDYERTGSTVKWKGEAGLFGRWKNYF</sequence>
<dbReference type="Proteomes" id="UP001054252">
    <property type="component" value="Unassembled WGS sequence"/>
</dbReference>
<keyword evidence="1" id="KW-0472">Membrane</keyword>
<organism evidence="3 4">
    <name type="scientific">Rubroshorea leprosula</name>
    <dbReference type="NCBI Taxonomy" id="152421"/>
    <lineage>
        <taxon>Eukaryota</taxon>
        <taxon>Viridiplantae</taxon>
        <taxon>Streptophyta</taxon>
        <taxon>Embryophyta</taxon>
        <taxon>Tracheophyta</taxon>
        <taxon>Spermatophyta</taxon>
        <taxon>Magnoliopsida</taxon>
        <taxon>eudicotyledons</taxon>
        <taxon>Gunneridae</taxon>
        <taxon>Pentapetalae</taxon>
        <taxon>rosids</taxon>
        <taxon>malvids</taxon>
        <taxon>Malvales</taxon>
        <taxon>Dipterocarpaceae</taxon>
        <taxon>Rubroshorea</taxon>
    </lineage>
</organism>